<dbReference type="OrthoDB" id="9848836at2"/>
<reference evidence="1 2" key="1">
    <citation type="submission" date="2018-03" db="EMBL/GenBank/DDBJ databases">
        <authorList>
            <person name="Keele B.F."/>
        </authorList>
    </citation>
    <scope>NUCLEOTIDE SEQUENCE [LARGE SCALE GENOMIC DNA]</scope>
    <source>
        <strain evidence="1 2">IB-3</strain>
    </source>
</reference>
<gene>
    <name evidence="1" type="ORF">C7S10_16395</name>
</gene>
<dbReference type="Proteomes" id="UP000244867">
    <property type="component" value="Unassembled WGS sequence"/>
</dbReference>
<comment type="caution">
    <text evidence="1">The sequence shown here is derived from an EMBL/GenBank/DDBJ whole genome shotgun (WGS) entry which is preliminary data.</text>
</comment>
<dbReference type="AlphaFoldDB" id="A0A2R7YUM9"/>
<accession>A0A2R7YUM9</accession>
<dbReference type="RefSeq" id="WP_108345510.1">
    <property type="nucleotide sequence ID" value="NZ_PYXZ01000007.1"/>
</dbReference>
<protein>
    <submittedName>
        <fullName evidence="1">Uncharacterized protein</fullName>
    </submittedName>
</protein>
<keyword evidence="2" id="KW-1185">Reference proteome</keyword>
<name>A0A2R7YUM9_9ACTN</name>
<evidence type="ECO:0000313" key="1">
    <source>
        <dbReference type="EMBL" id="PUA80120.1"/>
    </source>
</evidence>
<organism evidence="1 2">
    <name type="scientific">Nocardioides currus</name>
    <dbReference type="NCBI Taxonomy" id="2133958"/>
    <lineage>
        <taxon>Bacteria</taxon>
        <taxon>Bacillati</taxon>
        <taxon>Actinomycetota</taxon>
        <taxon>Actinomycetes</taxon>
        <taxon>Propionibacteriales</taxon>
        <taxon>Nocardioidaceae</taxon>
        <taxon>Nocardioides</taxon>
    </lineage>
</organism>
<evidence type="ECO:0000313" key="2">
    <source>
        <dbReference type="Proteomes" id="UP000244867"/>
    </source>
</evidence>
<proteinExistence type="predicted"/>
<sequence length="98" mass="10822">MSHPLHPETHAARTATRERCQDFLSDRLVEELAQLWERDARPGAGERPGLAAQVAVLDDLVTTLDRGELPAPADLRILLFAYGRHPAYDPGWALLANA</sequence>
<dbReference type="EMBL" id="PYXZ01000007">
    <property type="protein sequence ID" value="PUA80120.1"/>
    <property type="molecule type" value="Genomic_DNA"/>
</dbReference>